<gene>
    <name evidence="1" type="ORF">DV711_12595</name>
</gene>
<name>A0A369WD85_9GAMM</name>
<sequence length="280" mass="31869">MIVKLFCPKCAYEKTKGFDGHASLDVPVPLTRLSDSGEYEVKCGKGHESSVILDNVKFELLFEMGLNAIVDGYPREAVSSFASALERFYEFYWRVVMNHQGISKDAIDSSWKTLSKMSERQVGAYVTAATLLTKKSPTLLNTNKEVPFRNKVIHNGYVPTTEEAISFGNVIMLLINNDIEKLRELAATVLDLTYKEQSPHDYDELEDDGDESIIRGCVNILTAVDVRHPPKGNDRRVGGVEEQFNRIRKEREPTRMQMLSAEEMKKRFPDRKLLEMENEP</sequence>
<evidence type="ECO:0000313" key="1">
    <source>
        <dbReference type="EMBL" id="RDE19712.1"/>
    </source>
</evidence>
<proteinExistence type="predicted"/>
<dbReference type="Proteomes" id="UP000253769">
    <property type="component" value="Unassembled WGS sequence"/>
</dbReference>
<dbReference type="RefSeq" id="WP_114696058.1">
    <property type="nucleotide sequence ID" value="NZ_QQOH01000003.1"/>
</dbReference>
<reference evidence="1 2" key="1">
    <citation type="submission" date="2018-07" db="EMBL/GenBank/DDBJ databases">
        <title>Motiliproteus coralliicola sp. nov., a bacterium isolated from Coral.</title>
        <authorList>
            <person name="Wang G."/>
        </authorList>
    </citation>
    <scope>NUCLEOTIDE SEQUENCE [LARGE SCALE GENOMIC DNA]</scope>
    <source>
        <strain evidence="1 2">C34</strain>
    </source>
</reference>
<comment type="caution">
    <text evidence="1">The sequence shown here is derived from an EMBL/GenBank/DDBJ whole genome shotgun (WGS) entry which is preliminary data.</text>
</comment>
<protein>
    <submittedName>
        <fullName evidence="1">Uncharacterized protein</fullName>
    </submittedName>
</protein>
<dbReference type="OrthoDB" id="9110500at2"/>
<keyword evidence="2" id="KW-1185">Reference proteome</keyword>
<organism evidence="1 2">
    <name type="scientific">Motiliproteus coralliicola</name>
    <dbReference type="NCBI Taxonomy" id="2283196"/>
    <lineage>
        <taxon>Bacteria</taxon>
        <taxon>Pseudomonadati</taxon>
        <taxon>Pseudomonadota</taxon>
        <taxon>Gammaproteobacteria</taxon>
        <taxon>Oceanospirillales</taxon>
        <taxon>Oceanospirillaceae</taxon>
        <taxon>Motiliproteus</taxon>
    </lineage>
</organism>
<accession>A0A369WD85</accession>
<dbReference type="AlphaFoldDB" id="A0A369WD85"/>
<dbReference type="EMBL" id="QQOH01000003">
    <property type="protein sequence ID" value="RDE19712.1"/>
    <property type="molecule type" value="Genomic_DNA"/>
</dbReference>
<evidence type="ECO:0000313" key="2">
    <source>
        <dbReference type="Proteomes" id="UP000253769"/>
    </source>
</evidence>